<dbReference type="PANTHER" id="PTHR47099">
    <property type="entry name" value="METHYLCOBAMIDE:COM METHYLTRANSFERASE MTBA"/>
    <property type="match status" value="1"/>
</dbReference>
<accession>A0A7J2U2P9</accession>
<reference evidence="2" key="1">
    <citation type="journal article" date="2020" name="mSystems">
        <title>Genome- and Community-Level Interaction Insights into Carbon Utilization and Element Cycling Functions of Hydrothermarchaeota in Hydrothermal Sediment.</title>
        <authorList>
            <person name="Zhou Z."/>
            <person name="Liu Y."/>
            <person name="Xu W."/>
            <person name="Pan J."/>
            <person name="Luo Z.H."/>
            <person name="Li M."/>
        </authorList>
    </citation>
    <scope>NUCLEOTIDE SEQUENCE [LARGE SCALE GENOMIC DNA]</scope>
    <source>
        <strain evidence="2">SpSt-125</strain>
    </source>
</reference>
<dbReference type="GO" id="GO:0006779">
    <property type="term" value="P:porphyrin-containing compound biosynthetic process"/>
    <property type="evidence" value="ECO:0007669"/>
    <property type="project" value="InterPro"/>
</dbReference>
<name>A0A7J2U2P9_9CREN</name>
<dbReference type="InterPro" id="IPR038071">
    <property type="entry name" value="UROD/MetE-like_sf"/>
</dbReference>
<dbReference type="AlphaFoldDB" id="A0A7J2U2P9"/>
<dbReference type="EMBL" id="DSEU01000040">
    <property type="protein sequence ID" value="HEM67031.1"/>
    <property type="molecule type" value="Genomic_DNA"/>
</dbReference>
<evidence type="ECO:0000313" key="2">
    <source>
        <dbReference type="EMBL" id="HEM67031.1"/>
    </source>
</evidence>
<gene>
    <name evidence="2" type="ORF">ENO26_05640</name>
</gene>
<feature type="domain" description="Uroporphyrinogen decarboxylase (URO-D)" evidence="1">
    <location>
        <begin position="200"/>
        <end position="349"/>
    </location>
</feature>
<dbReference type="GO" id="GO:0004853">
    <property type="term" value="F:uroporphyrinogen decarboxylase activity"/>
    <property type="evidence" value="ECO:0007669"/>
    <property type="project" value="InterPro"/>
</dbReference>
<comment type="caution">
    <text evidence="2">The sequence shown here is derived from an EMBL/GenBank/DDBJ whole genome shotgun (WGS) entry which is preliminary data.</text>
</comment>
<dbReference type="InterPro" id="IPR052024">
    <property type="entry name" value="Methanogen_methyltrans"/>
</dbReference>
<evidence type="ECO:0000259" key="1">
    <source>
        <dbReference type="Pfam" id="PF01208"/>
    </source>
</evidence>
<proteinExistence type="predicted"/>
<dbReference type="InterPro" id="IPR000257">
    <property type="entry name" value="Uroporphyrinogen_deCOase"/>
</dbReference>
<dbReference type="SUPFAM" id="SSF51726">
    <property type="entry name" value="UROD/MetE-like"/>
    <property type="match status" value="1"/>
</dbReference>
<organism evidence="2">
    <name type="scientific">Ignisphaera aggregans</name>
    <dbReference type="NCBI Taxonomy" id="334771"/>
    <lineage>
        <taxon>Archaea</taxon>
        <taxon>Thermoproteota</taxon>
        <taxon>Thermoprotei</taxon>
        <taxon>Desulfurococcales</taxon>
        <taxon>Desulfurococcaceae</taxon>
        <taxon>Ignisphaera</taxon>
    </lineage>
</organism>
<dbReference type="Gene3D" id="3.20.20.210">
    <property type="match status" value="1"/>
</dbReference>
<protein>
    <recommendedName>
        <fullName evidence="1">Uroporphyrinogen decarboxylase (URO-D) domain-containing protein</fullName>
    </recommendedName>
</protein>
<dbReference type="PANTHER" id="PTHR47099:SF1">
    <property type="entry name" value="METHYLCOBAMIDE:COM METHYLTRANSFERASE MTBA"/>
    <property type="match status" value="1"/>
</dbReference>
<sequence length="355" mass="41026">MFYRANFLKAAIFAFPEAIPCRVIVTRPLVNSYREEFVEIVKRYPLAFPDYSVEALKFDDWRGVVYEDRFVKDVFGTVWRYRIKGLGPEPYVYPLADLDRVREWSLPDPEAGYPIGYADPKPMMLWEELFELFDRVREQGGLVAFSLHHFLFQKLMDLIPLGKLLYAIHRGDERFVIALEKVAEYQFGLLKVAKRYGGIDVVVVLEDLGDQRSPLIRPEHLRKYFLPYYKKLSTEVNELGSLLYFHSDGNVMPLADVLLDSGAHIFNIQDVVNGVDNIAKKLRGRVCIDIDVDRQHVIPFGSRENIFKHIESIVKILNSEKGGLALHIEVYPPTPLKNIAYLAEACYRYAFNLTP</sequence>
<dbReference type="Pfam" id="PF01208">
    <property type="entry name" value="URO-D"/>
    <property type="match status" value="1"/>
</dbReference>